<accession>A0ABU8LDL4</accession>
<proteinExistence type="predicted"/>
<keyword evidence="2" id="KW-1185">Reference proteome</keyword>
<name>A0ABU8LDL4_9MICO</name>
<protein>
    <submittedName>
        <fullName evidence="1">Uncharacterized protein</fullName>
    </submittedName>
</protein>
<comment type="caution">
    <text evidence="1">The sequence shown here is derived from an EMBL/GenBank/DDBJ whole genome shotgun (WGS) entry which is preliminary data.</text>
</comment>
<dbReference type="EMBL" id="JBBDGM010000006">
    <property type="protein sequence ID" value="MEJ1088437.1"/>
    <property type="molecule type" value="Genomic_DNA"/>
</dbReference>
<dbReference type="RefSeq" id="WP_337332100.1">
    <property type="nucleotide sequence ID" value="NZ_JBBDGM010000006.1"/>
</dbReference>
<sequence length="72" mass="8272">MPAPHGFEHFVRGDDVVILHHGIRAATLRGQKATDFLSRVETEDPQLLMARVTGNYRRGNERSARQHPRNQR</sequence>
<dbReference type="Proteomes" id="UP001371224">
    <property type="component" value="Unassembled WGS sequence"/>
</dbReference>
<organism evidence="1 2">
    <name type="scientific">Microbacterium bandirmense</name>
    <dbReference type="NCBI Taxonomy" id="3122050"/>
    <lineage>
        <taxon>Bacteria</taxon>
        <taxon>Bacillati</taxon>
        <taxon>Actinomycetota</taxon>
        <taxon>Actinomycetes</taxon>
        <taxon>Micrococcales</taxon>
        <taxon>Microbacteriaceae</taxon>
        <taxon>Microbacterium</taxon>
    </lineage>
</organism>
<reference evidence="1 2" key="1">
    <citation type="submission" date="2024-02" db="EMBL/GenBank/DDBJ databases">
        <authorList>
            <person name="Saticioglu I.B."/>
        </authorList>
    </citation>
    <scope>NUCLEOTIDE SEQUENCE [LARGE SCALE GENOMIC DNA]</scope>
    <source>
        <strain evidence="1 2">Mu-80</strain>
    </source>
</reference>
<evidence type="ECO:0000313" key="2">
    <source>
        <dbReference type="Proteomes" id="UP001371224"/>
    </source>
</evidence>
<evidence type="ECO:0000313" key="1">
    <source>
        <dbReference type="EMBL" id="MEJ1088437.1"/>
    </source>
</evidence>
<gene>
    <name evidence="1" type="ORF">WDU99_08920</name>
</gene>